<dbReference type="AlphaFoldDB" id="A0A3B3Z7W2"/>
<evidence type="ECO:0000256" key="6">
    <source>
        <dbReference type="ARBA" id="ARBA00023157"/>
    </source>
</evidence>
<dbReference type="Gene3D" id="2.60.40.10">
    <property type="entry name" value="Immunoglobulins"/>
    <property type="match status" value="2"/>
</dbReference>
<dbReference type="Proteomes" id="UP000261520">
    <property type="component" value="Unplaced"/>
</dbReference>
<evidence type="ECO:0000256" key="7">
    <source>
        <dbReference type="ARBA" id="ARBA00023180"/>
    </source>
</evidence>
<evidence type="ECO:0000313" key="9">
    <source>
        <dbReference type="Ensembl" id="ENSPMGP00000000476.1"/>
    </source>
</evidence>
<dbReference type="InterPro" id="IPR036179">
    <property type="entry name" value="Ig-like_dom_sf"/>
</dbReference>
<dbReference type="InterPro" id="IPR013106">
    <property type="entry name" value="Ig_V-set"/>
</dbReference>
<keyword evidence="7" id="KW-0325">Glycoprotein</keyword>
<dbReference type="SUPFAM" id="SSF48726">
    <property type="entry name" value="Immunoglobulin"/>
    <property type="match status" value="2"/>
</dbReference>
<dbReference type="STRING" id="409849.ENSPMGP00000000476"/>
<dbReference type="GO" id="GO:0009617">
    <property type="term" value="P:response to bacterium"/>
    <property type="evidence" value="ECO:0007669"/>
    <property type="project" value="TreeGrafter"/>
</dbReference>
<dbReference type="InterPro" id="IPR003599">
    <property type="entry name" value="Ig_sub"/>
</dbReference>
<keyword evidence="10" id="KW-1185">Reference proteome</keyword>
<feature type="domain" description="Ig-like" evidence="8">
    <location>
        <begin position="134"/>
        <end position="216"/>
    </location>
</feature>
<keyword evidence="6" id="KW-1015">Disulfide bond</keyword>
<name>A0A3B3Z7W2_9GOBI</name>
<proteinExistence type="predicted"/>
<dbReference type="PANTHER" id="PTHR19433">
    <property type="entry name" value="T-CELL RECEPTOR ALPHA CHAIN V REGION-RELATED"/>
    <property type="match status" value="1"/>
</dbReference>
<keyword evidence="5" id="KW-0472">Membrane</keyword>
<comment type="subcellular location">
    <subcellularLocation>
        <location evidence="1">Cell membrane</location>
    </subcellularLocation>
</comment>
<feature type="domain" description="Ig-like" evidence="8">
    <location>
        <begin position="30"/>
        <end position="127"/>
    </location>
</feature>
<dbReference type="InterPro" id="IPR013783">
    <property type="entry name" value="Ig-like_fold"/>
</dbReference>
<keyword evidence="3" id="KW-0732">Signal</keyword>
<dbReference type="SMART" id="SM00409">
    <property type="entry name" value="IG"/>
    <property type="match status" value="2"/>
</dbReference>
<evidence type="ECO:0000256" key="1">
    <source>
        <dbReference type="ARBA" id="ARBA00004236"/>
    </source>
</evidence>
<dbReference type="InterPro" id="IPR052051">
    <property type="entry name" value="TCR_complex_component"/>
</dbReference>
<dbReference type="PANTHER" id="PTHR19433:SF111">
    <property type="entry name" value="T CELL RECEPTOR ALPHA VARIABLE 4"/>
    <property type="match status" value="1"/>
</dbReference>
<reference evidence="9" key="1">
    <citation type="submission" date="2025-08" db="UniProtKB">
        <authorList>
            <consortium name="Ensembl"/>
        </authorList>
    </citation>
    <scope>IDENTIFICATION</scope>
</reference>
<evidence type="ECO:0000259" key="8">
    <source>
        <dbReference type="PROSITE" id="PS50835"/>
    </source>
</evidence>
<dbReference type="InterPro" id="IPR007110">
    <property type="entry name" value="Ig-like_dom"/>
</dbReference>
<accession>A0A3B3Z7W2</accession>
<sequence>QLVVQMDPSLNWECIGYIPYCLFTGCTSGPVFETKTSDVGQTVTLRCPRVPSESNTYLYWIRLLSGNVPESLGGTPGYDDNSHGPLHSSIKTKQEPGSFILSIERPQLSDTGLYYCVRVQNLIKTMSPDLSGPVDSGDSVDLQCWVQMENAQCFEEHMVWWFRSGLDQSGPGLVYTQRNSSAQCDRSTEDPGPHKCLYTFSKTMSPSDAETYRCAVAACGHILFGNGTNVYKKENSNLHTANIALILLSTVLGLIVIITPICLTMKKLNKPNQGHDQQKLQVPKYI</sequence>
<dbReference type="Ensembl" id="ENSPMGT00000000499.1">
    <property type="protein sequence ID" value="ENSPMGP00000000476.1"/>
    <property type="gene ID" value="ENSPMGG00000000457.1"/>
</dbReference>
<protein>
    <recommendedName>
        <fullName evidence="8">Ig-like domain-containing protein</fullName>
    </recommendedName>
</protein>
<dbReference type="GO" id="GO:0002376">
    <property type="term" value="P:immune system process"/>
    <property type="evidence" value="ECO:0007669"/>
    <property type="project" value="UniProtKB-KW"/>
</dbReference>
<evidence type="ECO:0000256" key="3">
    <source>
        <dbReference type="ARBA" id="ARBA00022729"/>
    </source>
</evidence>
<evidence type="ECO:0000256" key="4">
    <source>
        <dbReference type="ARBA" id="ARBA00022859"/>
    </source>
</evidence>
<reference evidence="9" key="2">
    <citation type="submission" date="2025-09" db="UniProtKB">
        <authorList>
            <consortium name="Ensembl"/>
        </authorList>
    </citation>
    <scope>IDENTIFICATION</scope>
</reference>
<keyword evidence="4" id="KW-0391">Immunity</keyword>
<evidence type="ECO:0000256" key="5">
    <source>
        <dbReference type="ARBA" id="ARBA00023136"/>
    </source>
</evidence>
<dbReference type="PROSITE" id="PS50835">
    <property type="entry name" value="IG_LIKE"/>
    <property type="match status" value="2"/>
</dbReference>
<dbReference type="CDD" id="cd00099">
    <property type="entry name" value="IgV"/>
    <property type="match status" value="1"/>
</dbReference>
<organism evidence="9 10">
    <name type="scientific">Periophthalmus magnuspinnatus</name>
    <dbReference type="NCBI Taxonomy" id="409849"/>
    <lineage>
        <taxon>Eukaryota</taxon>
        <taxon>Metazoa</taxon>
        <taxon>Chordata</taxon>
        <taxon>Craniata</taxon>
        <taxon>Vertebrata</taxon>
        <taxon>Euteleostomi</taxon>
        <taxon>Actinopterygii</taxon>
        <taxon>Neopterygii</taxon>
        <taxon>Teleostei</taxon>
        <taxon>Neoteleostei</taxon>
        <taxon>Acanthomorphata</taxon>
        <taxon>Gobiaria</taxon>
        <taxon>Gobiiformes</taxon>
        <taxon>Gobioidei</taxon>
        <taxon>Gobiidae</taxon>
        <taxon>Oxudercinae</taxon>
        <taxon>Periophthalmus</taxon>
    </lineage>
</organism>
<dbReference type="SMART" id="SM00406">
    <property type="entry name" value="IGv"/>
    <property type="match status" value="1"/>
</dbReference>
<evidence type="ECO:0000256" key="2">
    <source>
        <dbReference type="ARBA" id="ARBA00022475"/>
    </source>
</evidence>
<dbReference type="Pfam" id="PF07686">
    <property type="entry name" value="V-set"/>
    <property type="match status" value="1"/>
</dbReference>
<keyword evidence="2" id="KW-1003">Cell membrane</keyword>
<evidence type="ECO:0000313" key="10">
    <source>
        <dbReference type="Proteomes" id="UP000261520"/>
    </source>
</evidence>
<dbReference type="GO" id="GO:0005886">
    <property type="term" value="C:plasma membrane"/>
    <property type="evidence" value="ECO:0007669"/>
    <property type="project" value="UniProtKB-SubCell"/>
</dbReference>